<reference evidence="1 2" key="1">
    <citation type="journal article" date="2013" name="Proc. Natl. Acad. Sci. U.S.A.">
        <title>Genome of an arbuscular mycorrhizal fungus provides insight into the oldest plant symbiosis.</title>
        <authorList>
            <person name="Tisserant E."/>
            <person name="Malbreil M."/>
            <person name="Kuo A."/>
            <person name="Kohler A."/>
            <person name="Symeonidi A."/>
            <person name="Balestrini R."/>
            <person name="Charron P."/>
            <person name="Duensing N."/>
            <person name="Frei Dit Frey N."/>
            <person name="Gianinazzi-Pearson V."/>
            <person name="Gilbert L.B."/>
            <person name="Handa Y."/>
            <person name="Herr J.R."/>
            <person name="Hijri M."/>
            <person name="Koul R."/>
            <person name="Kawaguchi M."/>
            <person name="Krajinski F."/>
            <person name="Lammers P.J."/>
            <person name="Masclaux F.G."/>
            <person name="Murat C."/>
            <person name="Morin E."/>
            <person name="Ndikumana S."/>
            <person name="Pagni M."/>
            <person name="Petitpierre D."/>
            <person name="Requena N."/>
            <person name="Rosikiewicz P."/>
            <person name="Riley R."/>
            <person name="Saito K."/>
            <person name="San Clemente H."/>
            <person name="Shapiro H."/>
            <person name="van Tuinen D."/>
            <person name="Becard G."/>
            <person name="Bonfante P."/>
            <person name="Paszkowski U."/>
            <person name="Shachar-Hill Y.Y."/>
            <person name="Tuskan G.A."/>
            <person name="Young P.W."/>
            <person name="Sanders I.R."/>
            <person name="Henrissat B."/>
            <person name="Rensing S.A."/>
            <person name="Grigoriev I.V."/>
            <person name="Corradi N."/>
            <person name="Roux C."/>
            <person name="Martin F."/>
        </authorList>
    </citation>
    <scope>NUCLEOTIDE SEQUENCE [LARGE SCALE GENOMIC DNA]</scope>
    <source>
        <strain evidence="1 2">DAOM 197198</strain>
    </source>
</reference>
<dbReference type="InterPro" id="IPR013761">
    <property type="entry name" value="SAM/pointed_sf"/>
</dbReference>
<proteinExistence type="predicted"/>
<gene>
    <name evidence="1" type="ORF">GLOIN_2v1523043</name>
</gene>
<keyword evidence="2" id="KW-1185">Reference proteome</keyword>
<organism evidence="1 2">
    <name type="scientific">Rhizophagus irregularis (strain DAOM 181602 / DAOM 197198 / MUCL 43194)</name>
    <name type="common">Arbuscular mycorrhizal fungus</name>
    <name type="synonym">Glomus intraradices</name>
    <dbReference type="NCBI Taxonomy" id="747089"/>
    <lineage>
        <taxon>Eukaryota</taxon>
        <taxon>Fungi</taxon>
        <taxon>Fungi incertae sedis</taxon>
        <taxon>Mucoromycota</taxon>
        <taxon>Glomeromycotina</taxon>
        <taxon>Glomeromycetes</taxon>
        <taxon>Glomerales</taxon>
        <taxon>Glomeraceae</taxon>
        <taxon>Rhizophagus</taxon>
    </lineage>
</organism>
<dbReference type="AlphaFoldDB" id="A0A2P4QQ57"/>
<comment type="caution">
    <text evidence="1">The sequence shown here is derived from an EMBL/GenBank/DDBJ whole genome shotgun (WGS) entry which is preliminary data.</text>
</comment>
<evidence type="ECO:0000313" key="1">
    <source>
        <dbReference type="EMBL" id="POG79766.1"/>
    </source>
</evidence>
<evidence type="ECO:0000313" key="2">
    <source>
        <dbReference type="Proteomes" id="UP000018888"/>
    </source>
</evidence>
<dbReference type="EMBL" id="AUPC02000022">
    <property type="protein sequence ID" value="POG79766.1"/>
    <property type="molecule type" value="Genomic_DNA"/>
</dbReference>
<name>A0A2P4QQ57_RHIID</name>
<dbReference type="VEuPathDB" id="FungiDB:RhiirFUN_007537"/>
<dbReference type="Proteomes" id="UP000018888">
    <property type="component" value="Unassembled WGS sequence"/>
</dbReference>
<dbReference type="Gene3D" id="1.10.150.50">
    <property type="entry name" value="Transcription Factor, Ets-1"/>
    <property type="match status" value="1"/>
</dbReference>
<accession>A0A2P4QQ57</accession>
<sequence>MSGVTSIPVTTTSTFSDSLPSIENVMKWKRKEVLDFLQENKEVLDIEPSDIKIIEDNRVAGLAFLGLTEQKLVNPPYNLLGGPAGAIANLVKRINDKGQDLNSALKNLDDKMDLMRSDFGSVYEASARLEIAKISGSQYSSKFEISDLNGLVRLSLPRKKLSNEKPKFETPIYVQVYRADKVSDYIYNINMKMKLKESINYIRSLPQDNNFIINLNALANRAEKSLNVWEAYQEKHSSSENRLFLANTRSLGVMLITSYIMDPKIAIENDHAPFYEVLELDVRGRPTSYLDMKIVSIEIGEIKLTVKNLRHGYRQLLIRLATLGFTIEALNSKGDEVADYRFPSIIDIPKEWEHGIKFPKGANHIIRVVAVGDKP</sequence>
<reference evidence="1 2" key="2">
    <citation type="journal article" date="2018" name="New Phytol.">
        <title>High intraspecific genome diversity in the model arbuscular mycorrhizal symbiont Rhizophagus irregularis.</title>
        <authorList>
            <person name="Chen E.C.H."/>
            <person name="Morin E."/>
            <person name="Beaudet D."/>
            <person name="Noel J."/>
            <person name="Yildirir G."/>
            <person name="Ndikumana S."/>
            <person name="Charron P."/>
            <person name="St-Onge C."/>
            <person name="Giorgi J."/>
            <person name="Kruger M."/>
            <person name="Marton T."/>
            <person name="Ropars J."/>
            <person name="Grigoriev I.V."/>
            <person name="Hainaut M."/>
            <person name="Henrissat B."/>
            <person name="Roux C."/>
            <person name="Martin F."/>
            <person name="Corradi N."/>
        </authorList>
    </citation>
    <scope>NUCLEOTIDE SEQUENCE [LARGE SCALE GENOMIC DNA]</scope>
    <source>
        <strain evidence="1 2">DAOM 197198</strain>
    </source>
</reference>
<protein>
    <submittedName>
        <fullName evidence="1">Uncharacterized protein</fullName>
    </submittedName>
</protein>